<evidence type="ECO:0000256" key="1">
    <source>
        <dbReference type="SAM" id="SignalP"/>
    </source>
</evidence>
<comment type="caution">
    <text evidence="3">The sequence shown here is derived from an EMBL/GenBank/DDBJ whole genome shotgun (WGS) entry which is preliminary data.</text>
</comment>
<reference evidence="3 4" key="1">
    <citation type="journal article" date="2015" name="Antonie Van Leeuwenhoek">
        <title>Lampropedia puyangensis sp. nov., isolated from symptomatic bark of Populus ? euramericana canker and emended description of Lampropedia hyalina (Ehrenberg 1832) Lee et al. 2004.</title>
        <authorList>
            <person name="Li Y."/>
            <person name="Wang T."/>
            <person name="Piao C.G."/>
            <person name="Wang L.F."/>
            <person name="Tian G.Z."/>
            <person name="Zhu T.H."/>
            <person name="Guo M.W."/>
        </authorList>
    </citation>
    <scope>NUCLEOTIDE SEQUENCE [LARGE SCALE GENOMIC DNA]</scope>
    <source>
        <strain evidence="3 4">2-bin</strain>
    </source>
</reference>
<proteinExistence type="predicted"/>
<dbReference type="RefSeq" id="WP_136572953.1">
    <property type="nucleotide sequence ID" value="NZ_STFG01000005.1"/>
</dbReference>
<protein>
    <submittedName>
        <fullName evidence="3">LysM peptidoglycan-binding domain-containing protein</fullName>
    </submittedName>
</protein>
<dbReference type="PANTHER" id="PTHR34700">
    <property type="entry name" value="POTASSIUM BINDING PROTEIN KBP"/>
    <property type="match status" value="1"/>
</dbReference>
<organism evidence="3 4">
    <name type="scientific">Lampropedia puyangensis</name>
    <dbReference type="NCBI Taxonomy" id="1330072"/>
    <lineage>
        <taxon>Bacteria</taxon>
        <taxon>Pseudomonadati</taxon>
        <taxon>Pseudomonadota</taxon>
        <taxon>Betaproteobacteria</taxon>
        <taxon>Burkholderiales</taxon>
        <taxon>Comamonadaceae</taxon>
        <taxon>Lampropedia</taxon>
    </lineage>
</organism>
<dbReference type="SUPFAM" id="SSF54106">
    <property type="entry name" value="LysM domain"/>
    <property type="match status" value="1"/>
</dbReference>
<evidence type="ECO:0000313" key="4">
    <source>
        <dbReference type="Proteomes" id="UP000308917"/>
    </source>
</evidence>
<feature type="domain" description="LysM" evidence="2">
    <location>
        <begin position="73"/>
        <end position="122"/>
    </location>
</feature>
<gene>
    <name evidence="3" type="ORF">E9531_06520</name>
</gene>
<evidence type="ECO:0000313" key="3">
    <source>
        <dbReference type="EMBL" id="THU02753.1"/>
    </source>
</evidence>
<dbReference type="InterPro" id="IPR018392">
    <property type="entry name" value="LysM"/>
</dbReference>
<feature type="signal peptide" evidence="1">
    <location>
        <begin position="1"/>
        <end position="40"/>
    </location>
</feature>
<keyword evidence="1" id="KW-0732">Signal</keyword>
<dbReference type="Pfam" id="PF01476">
    <property type="entry name" value="LysM"/>
    <property type="match status" value="1"/>
</dbReference>
<dbReference type="CDD" id="cd00118">
    <property type="entry name" value="LysM"/>
    <property type="match status" value="1"/>
</dbReference>
<feature type="chain" id="PRO_5020262400" evidence="1">
    <location>
        <begin position="41"/>
        <end position="412"/>
    </location>
</feature>
<dbReference type="OrthoDB" id="9765158at2"/>
<dbReference type="Proteomes" id="UP000308917">
    <property type="component" value="Unassembled WGS sequence"/>
</dbReference>
<sequence>MILNQFKKFQYNRVFFAQKTGLGLAATSLILVFAMPLAQAASTTSVTVAQNQAAQQAASQGVPVSALNANAPSSYTVQRGDTLWAISGLYLNQPWRWPELWGMNLDAVKNPHLIYPGQVLHLGVRDGYARLSVDASSTGTIKLSPSVRSEPLAAAALPTIRRDLIEPFLVRPVIKDEAELERLPDILSSVDDRLIMGVGDKIYVRGTDQLPLSTRDGSPKQFSIFRQAKPLRDPETKEILGYEGEYVGQARIVRDEFFEEVPDRRGRTVEEYRPATLEITKSVSDVRVGDRLDLLTEDADYSSFVPRLPPPETTGRVISLYADVSVANATSGQVVAVNLGTDDGIEAGQVLQILKKGRLSRDRENGPNARIRLPDEPNGVLLMFRVFERVSYGLIMDNNDPVTVGDKLTSPE</sequence>
<dbReference type="PROSITE" id="PS51782">
    <property type="entry name" value="LYSM"/>
    <property type="match status" value="1"/>
</dbReference>
<name>A0A4S8F5N1_9BURK</name>
<dbReference type="Gene3D" id="3.10.350.10">
    <property type="entry name" value="LysM domain"/>
    <property type="match status" value="1"/>
</dbReference>
<keyword evidence="4" id="KW-1185">Reference proteome</keyword>
<dbReference type="InterPro" id="IPR036779">
    <property type="entry name" value="LysM_dom_sf"/>
</dbReference>
<dbReference type="AlphaFoldDB" id="A0A4S8F5N1"/>
<evidence type="ECO:0000259" key="2">
    <source>
        <dbReference type="PROSITE" id="PS51782"/>
    </source>
</evidence>
<dbReference type="PANTHER" id="PTHR34700:SF4">
    <property type="entry name" value="PHAGE-LIKE ELEMENT PBSX PROTEIN XKDP"/>
    <property type="match status" value="1"/>
</dbReference>
<dbReference type="InterPro" id="IPR052196">
    <property type="entry name" value="Bact_Kbp"/>
</dbReference>
<accession>A0A4S8F5N1</accession>
<dbReference type="EMBL" id="STFG01000005">
    <property type="protein sequence ID" value="THU02753.1"/>
    <property type="molecule type" value="Genomic_DNA"/>
</dbReference>